<comment type="caution">
    <text evidence="1">The sequence shown here is derived from an EMBL/GenBank/DDBJ whole genome shotgun (WGS) entry which is preliminary data.</text>
</comment>
<sequence>MDIFYTIKWISRNFIFFLIIGLAAESAITKIRVRRSSALPTKVPVLCDKIMLSCPTYKREFAEAGKTHSRSCNKKQRKRYHEIRNYCRKIRKPTEPEKTTKKQLVG</sequence>
<keyword evidence="2" id="KW-1185">Reference proteome</keyword>
<evidence type="ECO:0008006" key="3">
    <source>
        <dbReference type="Google" id="ProtNLM"/>
    </source>
</evidence>
<organism evidence="1 2">
    <name type="scientific">Clavelina lepadiformis</name>
    <name type="common">Light-bulb sea squirt</name>
    <name type="synonym">Ascidia lepadiformis</name>
    <dbReference type="NCBI Taxonomy" id="159417"/>
    <lineage>
        <taxon>Eukaryota</taxon>
        <taxon>Metazoa</taxon>
        <taxon>Chordata</taxon>
        <taxon>Tunicata</taxon>
        <taxon>Ascidiacea</taxon>
        <taxon>Aplousobranchia</taxon>
        <taxon>Clavelinidae</taxon>
        <taxon>Clavelina</taxon>
    </lineage>
</organism>
<evidence type="ECO:0000313" key="2">
    <source>
        <dbReference type="Proteomes" id="UP001642483"/>
    </source>
</evidence>
<evidence type="ECO:0000313" key="1">
    <source>
        <dbReference type="EMBL" id="CAK8673513.1"/>
    </source>
</evidence>
<dbReference type="EMBL" id="CAWYQH010000002">
    <property type="protein sequence ID" value="CAK8673513.1"/>
    <property type="molecule type" value="Genomic_DNA"/>
</dbReference>
<reference evidence="1 2" key="1">
    <citation type="submission" date="2024-02" db="EMBL/GenBank/DDBJ databases">
        <authorList>
            <person name="Daric V."/>
            <person name="Darras S."/>
        </authorList>
    </citation>
    <scope>NUCLEOTIDE SEQUENCE [LARGE SCALE GENOMIC DNA]</scope>
</reference>
<gene>
    <name evidence="1" type="ORF">CVLEPA_LOCUS3300</name>
</gene>
<accession>A0ABP0F475</accession>
<protein>
    <recommendedName>
        <fullName evidence="3">Secreted protein</fullName>
    </recommendedName>
</protein>
<dbReference type="Proteomes" id="UP001642483">
    <property type="component" value="Unassembled WGS sequence"/>
</dbReference>
<name>A0ABP0F475_CLALP</name>
<proteinExistence type="predicted"/>